<feature type="compositionally biased region" description="Low complexity" evidence="2">
    <location>
        <begin position="71"/>
        <end position="105"/>
    </location>
</feature>
<accession>A0AAD8TPJ6</accession>
<dbReference type="AlphaFoldDB" id="A0AAD8TPJ6"/>
<evidence type="ECO:0000256" key="2">
    <source>
        <dbReference type="SAM" id="MobiDB-lite"/>
    </source>
</evidence>
<dbReference type="GO" id="GO:0019888">
    <property type="term" value="F:protein phosphatase regulator activity"/>
    <property type="evidence" value="ECO:0007669"/>
    <property type="project" value="TreeGrafter"/>
</dbReference>
<dbReference type="EMBL" id="JAUUTY010000002">
    <property type="protein sequence ID" value="KAK1685424.1"/>
    <property type="molecule type" value="Genomic_DNA"/>
</dbReference>
<keyword evidence="4" id="KW-1185">Reference proteome</keyword>
<dbReference type="PANTHER" id="PTHR12634:SF20">
    <property type="entry name" value="SIT4 PHOSPHATASE-ASSOCIATED FAMILY PROTEIN"/>
    <property type="match status" value="1"/>
</dbReference>
<feature type="compositionally biased region" description="Basic and acidic residues" evidence="2">
    <location>
        <begin position="784"/>
        <end position="801"/>
    </location>
</feature>
<dbReference type="InterPro" id="IPR016024">
    <property type="entry name" value="ARM-type_fold"/>
</dbReference>
<evidence type="ECO:0000313" key="4">
    <source>
        <dbReference type="Proteomes" id="UP001231189"/>
    </source>
</evidence>
<feature type="region of interest" description="Disordered" evidence="2">
    <location>
        <begin position="863"/>
        <end position="905"/>
    </location>
</feature>
<comment type="similarity">
    <text evidence="1">Belongs to the SAPS family.</text>
</comment>
<evidence type="ECO:0000256" key="1">
    <source>
        <dbReference type="ARBA" id="ARBA00006180"/>
    </source>
</evidence>
<feature type="compositionally biased region" description="Polar residues" evidence="2">
    <location>
        <begin position="863"/>
        <end position="880"/>
    </location>
</feature>
<feature type="region of interest" description="Disordered" evidence="2">
    <location>
        <begin position="772"/>
        <end position="818"/>
    </location>
</feature>
<dbReference type="InterPro" id="IPR007587">
    <property type="entry name" value="SAPS"/>
</dbReference>
<dbReference type="GO" id="GO:0019903">
    <property type="term" value="F:protein phosphatase binding"/>
    <property type="evidence" value="ECO:0007669"/>
    <property type="project" value="InterPro"/>
</dbReference>
<evidence type="ECO:0008006" key="5">
    <source>
        <dbReference type="Google" id="ProtNLM"/>
    </source>
</evidence>
<feature type="compositionally biased region" description="Low complexity" evidence="2">
    <location>
        <begin position="46"/>
        <end position="56"/>
    </location>
</feature>
<protein>
    <recommendedName>
        <fullName evidence="5">SIT4 phosphatase-associated family protein</fullName>
    </recommendedName>
</protein>
<dbReference type="SUPFAM" id="SSF48371">
    <property type="entry name" value="ARM repeat"/>
    <property type="match status" value="1"/>
</dbReference>
<evidence type="ECO:0000313" key="3">
    <source>
        <dbReference type="EMBL" id="KAK1685424.1"/>
    </source>
</evidence>
<proteinExistence type="inferred from homology"/>
<organism evidence="3 4">
    <name type="scientific">Lolium multiflorum</name>
    <name type="common">Italian ryegrass</name>
    <name type="synonym">Lolium perenne subsp. multiflorum</name>
    <dbReference type="NCBI Taxonomy" id="4521"/>
    <lineage>
        <taxon>Eukaryota</taxon>
        <taxon>Viridiplantae</taxon>
        <taxon>Streptophyta</taxon>
        <taxon>Embryophyta</taxon>
        <taxon>Tracheophyta</taxon>
        <taxon>Spermatophyta</taxon>
        <taxon>Magnoliopsida</taxon>
        <taxon>Liliopsida</taxon>
        <taxon>Poales</taxon>
        <taxon>Poaceae</taxon>
        <taxon>BOP clade</taxon>
        <taxon>Pooideae</taxon>
        <taxon>Poodae</taxon>
        <taxon>Poeae</taxon>
        <taxon>Poeae Chloroplast Group 2 (Poeae type)</taxon>
        <taxon>Loliodinae</taxon>
        <taxon>Loliinae</taxon>
        <taxon>Lolium</taxon>
    </lineage>
</organism>
<dbReference type="PANTHER" id="PTHR12634">
    <property type="entry name" value="SIT4 YEAST -ASSOCIATING PROTEIN-RELATED"/>
    <property type="match status" value="1"/>
</dbReference>
<dbReference type="Proteomes" id="UP001231189">
    <property type="component" value="Unassembled WGS sequence"/>
</dbReference>
<dbReference type="Pfam" id="PF04499">
    <property type="entry name" value="SAPS"/>
    <property type="match status" value="2"/>
</dbReference>
<comment type="caution">
    <text evidence="3">The sequence shown here is derived from an EMBL/GenBank/DDBJ whole genome shotgun (WGS) entry which is preliminary data.</text>
</comment>
<gene>
    <name evidence="3" type="ORF">QYE76_046272</name>
</gene>
<reference evidence="3" key="1">
    <citation type="submission" date="2023-07" db="EMBL/GenBank/DDBJ databases">
        <title>A chromosome-level genome assembly of Lolium multiflorum.</title>
        <authorList>
            <person name="Chen Y."/>
            <person name="Copetti D."/>
            <person name="Kolliker R."/>
            <person name="Studer B."/>
        </authorList>
    </citation>
    <scope>NUCLEOTIDE SEQUENCE</scope>
    <source>
        <strain evidence="3">02402/16</strain>
        <tissue evidence="3">Leaf</tissue>
    </source>
</reference>
<feature type="region of interest" description="Disordered" evidence="2">
    <location>
        <begin position="46"/>
        <end position="106"/>
    </location>
</feature>
<sequence>MPHRDEARGKKKRLVLHYYSPQSLSRDRTLALALFLFPTPPVVSSSHSSSRDCPIPSRVPGIRARIHPRSSSKSFGSRESPRAARSLAAAPRPLRQPPAAAATTRTGCSRSRWTLRRGSVDIRVCSEYSWHESVHKVKVDTILDKENFKLEDLLDEDEIIQECKALNTRLINFLRDKVQVELLLRYIVEETPEDAEKKRIFRFPFIACEIFICEVDVILKTLVEDEDLMNLLFSFLKPDHPHGTLLAGYFGKVVICLMLRKTLPLMNYVQGHPEIVSQLVDLIGITSIMEVLIRLIGADETMYTSYADSMQWLDDIQVLEMIVDKFSSSDSAEVHANAAEILCAVTRYAPPALATKISSPSFVGRLFHHAFEDSRPKSVLVHSLSVCISLLDPKRLVSASYQAFRSQLSHGTLVTASPETVNGMLDSLGDLLKLLDVSSAEAILPTTYGSLQPPLGKHRLKIVEFISVLLSIGSEVAEMRLIHLGAIKHVIDLFFEYPFNNFLHHHVENIIVSCLESKQDQLIAHVLDECKLVTRILEAEKNSALSVDLTKRTLSAEGKTPPRNGFVGHITRISNKLIQLANSDSTIQSHLQQNSGWGEWHSSILTKRNAVENVYQWACGRPTSLQDRGRDSDDEDFRDRDYDVAALASNLSQAFKYGIHSNEDVDDEAQVSQERDDEDVYFDDEAAEVVISNIRFGDDHDRGSLFTNSNWFAFDEDKALNDGPEASLSANLELPSPNVDEDMDEVILGEPIDVTKGLDPLLAGSDRDLNEESGHAVLTNGPIDKLEDDIRPPTPDVKESPPESVEWTEEDAEPAEVSVNTAVVNCEAGDEKAMDATGGVMSGTAQLGEEQGSVNLVESSVLQTTVGKISPDSSDASSGGHSEPGDGNSNLECPLAEQKHENNES</sequence>
<name>A0AAD8TPJ6_LOLMU</name>